<gene>
    <name evidence="3" type="ORF">GALMADRAFT_146553</name>
</gene>
<evidence type="ECO:0000313" key="3">
    <source>
        <dbReference type="EMBL" id="KDR68057.1"/>
    </source>
</evidence>
<evidence type="ECO:0000256" key="1">
    <source>
        <dbReference type="SAM" id="MobiDB-lite"/>
    </source>
</evidence>
<protein>
    <submittedName>
        <fullName evidence="3">Uncharacterized protein</fullName>
    </submittedName>
</protein>
<keyword evidence="2" id="KW-0732">Signal</keyword>
<evidence type="ECO:0000256" key="2">
    <source>
        <dbReference type="SAM" id="SignalP"/>
    </source>
</evidence>
<dbReference type="AlphaFoldDB" id="A0A067SDI7"/>
<reference evidence="4" key="1">
    <citation type="journal article" date="2014" name="Proc. Natl. Acad. Sci. U.S.A.">
        <title>Extensive sampling of basidiomycete genomes demonstrates inadequacy of the white-rot/brown-rot paradigm for wood decay fungi.</title>
        <authorList>
            <person name="Riley R."/>
            <person name="Salamov A.A."/>
            <person name="Brown D.W."/>
            <person name="Nagy L.G."/>
            <person name="Floudas D."/>
            <person name="Held B.W."/>
            <person name="Levasseur A."/>
            <person name="Lombard V."/>
            <person name="Morin E."/>
            <person name="Otillar R."/>
            <person name="Lindquist E.A."/>
            <person name="Sun H."/>
            <person name="LaButti K.M."/>
            <person name="Schmutz J."/>
            <person name="Jabbour D."/>
            <person name="Luo H."/>
            <person name="Baker S.E."/>
            <person name="Pisabarro A.G."/>
            <person name="Walton J.D."/>
            <person name="Blanchette R.A."/>
            <person name="Henrissat B."/>
            <person name="Martin F."/>
            <person name="Cullen D."/>
            <person name="Hibbett D.S."/>
            <person name="Grigoriev I.V."/>
        </authorList>
    </citation>
    <scope>NUCLEOTIDE SEQUENCE [LARGE SCALE GENOMIC DNA]</scope>
    <source>
        <strain evidence="4">CBS 339.88</strain>
    </source>
</reference>
<proteinExistence type="predicted"/>
<dbReference type="HOGENOM" id="CLU_829113_0_0_1"/>
<accession>A0A067SDI7</accession>
<dbReference type="EMBL" id="KL142410">
    <property type="protein sequence ID" value="KDR68057.1"/>
    <property type="molecule type" value="Genomic_DNA"/>
</dbReference>
<feature type="compositionally biased region" description="Basic and acidic residues" evidence="1">
    <location>
        <begin position="223"/>
        <end position="234"/>
    </location>
</feature>
<name>A0A067SDI7_GALM3</name>
<feature type="chain" id="PRO_5001645650" evidence="2">
    <location>
        <begin position="18"/>
        <end position="335"/>
    </location>
</feature>
<organism evidence="3 4">
    <name type="scientific">Galerina marginata (strain CBS 339.88)</name>
    <dbReference type="NCBI Taxonomy" id="685588"/>
    <lineage>
        <taxon>Eukaryota</taxon>
        <taxon>Fungi</taxon>
        <taxon>Dikarya</taxon>
        <taxon>Basidiomycota</taxon>
        <taxon>Agaricomycotina</taxon>
        <taxon>Agaricomycetes</taxon>
        <taxon>Agaricomycetidae</taxon>
        <taxon>Agaricales</taxon>
        <taxon>Agaricineae</taxon>
        <taxon>Strophariaceae</taxon>
        <taxon>Galerina</taxon>
    </lineage>
</organism>
<keyword evidence="4" id="KW-1185">Reference proteome</keyword>
<sequence length="335" mass="37607">MYAPFVLALALSLSVTAVELGWSSGSIGATDSKCYICPNFKKLSAGTTFLIFPKNEDVGKISKIQEGDGFRCRYDSTKYWDSRNKKWLAPNYLGRCRYNSDGSRGHDSRGECPRQAPIDSKCAKDTEDAAFKARYFKPCKEKGCAQETAMCYTCPVDKGADHVNVDTRNDKLQCDYFKGPQRLNTCQYEPAKGQLTNKGPKCIAKAALDATCEYNRRRKIADEERQAHERKAAAERNTAADAKAKNDEQYDDNKSVLAHLCEGFVKKYTQEVKYLSPSTYDRVVKEGRLSEDICRNPDTALDTLAGFKFFAVTKYGRKLRDDLIKAGFKYSTNAS</sequence>
<feature type="region of interest" description="Disordered" evidence="1">
    <location>
        <begin position="223"/>
        <end position="248"/>
    </location>
</feature>
<evidence type="ECO:0000313" key="4">
    <source>
        <dbReference type="Proteomes" id="UP000027222"/>
    </source>
</evidence>
<dbReference type="Proteomes" id="UP000027222">
    <property type="component" value="Unassembled WGS sequence"/>
</dbReference>
<feature type="signal peptide" evidence="2">
    <location>
        <begin position="1"/>
        <end position="17"/>
    </location>
</feature>